<gene>
    <name evidence="1" type="ORF">E1956_02710</name>
</gene>
<dbReference type="RefSeq" id="WP_134747173.1">
    <property type="nucleotide sequence ID" value="NZ_CP038148.1"/>
</dbReference>
<proteinExistence type="predicted"/>
<accession>A0A4V1AYL5</accession>
<dbReference type="EMBL" id="CP038148">
    <property type="protein sequence ID" value="QBQ96192.1"/>
    <property type="molecule type" value="Genomic_DNA"/>
</dbReference>
<keyword evidence="1" id="KW-0238">DNA-binding</keyword>
<evidence type="ECO:0000313" key="1">
    <source>
        <dbReference type="EMBL" id="QBQ96192.1"/>
    </source>
</evidence>
<dbReference type="GO" id="GO:0003677">
    <property type="term" value="F:DNA binding"/>
    <property type="evidence" value="ECO:0007669"/>
    <property type="project" value="UniProtKB-KW"/>
</dbReference>
<dbReference type="KEGG" id="ppai:E1956_02710"/>
<dbReference type="AlphaFoldDB" id="A0A4V1AYL5"/>
<keyword evidence="2" id="KW-1185">Reference proteome</keyword>
<dbReference type="OrthoDB" id="9134643at2"/>
<name>A0A4V1AYL5_9BURK</name>
<evidence type="ECO:0000313" key="2">
    <source>
        <dbReference type="Proteomes" id="UP000295727"/>
    </source>
</evidence>
<reference evidence="1 2" key="1">
    <citation type="submission" date="2019-03" db="EMBL/GenBank/DDBJ databases">
        <title>Paraburkholderia sp. 7MH5, isolated from subtropical forest soil.</title>
        <authorList>
            <person name="Gao Z.-H."/>
            <person name="Qiu L.-H."/>
        </authorList>
    </citation>
    <scope>NUCLEOTIDE SEQUENCE [LARGE SCALE GENOMIC DNA]</scope>
    <source>
        <strain evidence="1 2">7MH5</strain>
    </source>
</reference>
<sequence>MSTDGKISPSIADAVQLARVRMDEMFRRVGASLPSDVRRELSAGVEAILVDVLSRHPVWRHDTDDFLSIAEAATLLFASRPHISKLLEQGKLELHHEKGSDRFVTKASVLEYRATREAAVEAYNASTSDEE</sequence>
<protein>
    <submittedName>
        <fullName evidence="1">DNA-binding protein</fullName>
    </submittedName>
</protein>
<dbReference type="Proteomes" id="UP000295727">
    <property type="component" value="Chromosome 1"/>
</dbReference>
<organism evidence="1 2">
    <name type="scientific">Paraburkholderia pallida</name>
    <dbReference type="NCBI Taxonomy" id="2547399"/>
    <lineage>
        <taxon>Bacteria</taxon>
        <taxon>Pseudomonadati</taxon>
        <taxon>Pseudomonadota</taxon>
        <taxon>Betaproteobacteria</taxon>
        <taxon>Burkholderiales</taxon>
        <taxon>Burkholderiaceae</taxon>
        <taxon>Paraburkholderia</taxon>
    </lineage>
</organism>